<dbReference type="Proteomes" id="UP000694892">
    <property type="component" value="Chromosome 2S"/>
</dbReference>
<organism evidence="2 3">
    <name type="scientific">Xenopus laevis</name>
    <name type="common">African clawed frog</name>
    <dbReference type="NCBI Taxonomy" id="8355"/>
    <lineage>
        <taxon>Eukaryota</taxon>
        <taxon>Metazoa</taxon>
        <taxon>Chordata</taxon>
        <taxon>Craniata</taxon>
        <taxon>Vertebrata</taxon>
        <taxon>Euteleostomi</taxon>
        <taxon>Amphibia</taxon>
        <taxon>Batrachia</taxon>
        <taxon>Anura</taxon>
        <taxon>Pipoidea</taxon>
        <taxon>Pipidae</taxon>
        <taxon>Xenopodinae</taxon>
        <taxon>Xenopus</taxon>
        <taxon>Xenopus</taxon>
    </lineage>
</organism>
<sequence>MVRPFPYWLLMCLSFLSLLLIGSLKYLPLPPLIAQAGFISTVPLKPWLFVFPFDPLPVFLDLRTFAA</sequence>
<accession>A0A974HUX0</accession>
<keyword evidence="1" id="KW-0472">Membrane</keyword>
<dbReference type="EMBL" id="CM004469">
    <property type="protein sequence ID" value="OCT91160.1"/>
    <property type="molecule type" value="Genomic_DNA"/>
</dbReference>
<keyword evidence="1" id="KW-0812">Transmembrane</keyword>
<evidence type="ECO:0000256" key="1">
    <source>
        <dbReference type="SAM" id="Phobius"/>
    </source>
</evidence>
<dbReference type="AlphaFoldDB" id="A0A974HUX0"/>
<evidence type="ECO:0000313" key="2">
    <source>
        <dbReference type="EMBL" id="OCT91160.1"/>
    </source>
</evidence>
<evidence type="ECO:0000313" key="3">
    <source>
        <dbReference type="Proteomes" id="UP000694892"/>
    </source>
</evidence>
<name>A0A974HUX0_XENLA</name>
<proteinExistence type="predicted"/>
<protein>
    <submittedName>
        <fullName evidence="2">Uncharacterized protein</fullName>
    </submittedName>
</protein>
<keyword evidence="1" id="KW-1133">Transmembrane helix</keyword>
<gene>
    <name evidence="2" type="ORF">XELAEV_18014216mg</name>
</gene>
<reference evidence="3" key="1">
    <citation type="journal article" date="2016" name="Nature">
        <title>Genome evolution in the allotetraploid frog Xenopus laevis.</title>
        <authorList>
            <person name="Session A.M."/>
            <person name="Uno Y."/>
            <person name="Kwon T."/>
            <person name="Chapman J.A."/>
            <person name="Toyoda A."/>
            <person name="Takahashi S."/>
            <person name="Fukui A."/>
            <person name="Hikosaka A."/>
            <person name="Suzuki A."/>
            <person name="Kondo M."/>
            <person name="van Heeringen S.J."/>
            <person name="Quigley I."/>
            <person name="Heinz S."/>
            <person name="Ogino H."/>
            <person name="Ochi H."/>
            <person name="Hellsten U."/>
            <person name="Lyons J.B."/>
            <person name="Simakov O."/>
            <person name="Putnam N."/>
            <person name="Stites J."/>
            <person name="Kuroki Y."/>
            <person name="Tanaka T."/>
            <person name="Michiue T."/>
            <person name="Watanabe M."/>
            <person name="Bogdanovic O."/>
            <person name="Lister R."/>
            <person name="Georgiou G."/>
            <person name="Paranjpe S.S."/>
            <person name="van Kruijsbergen I."/>
            <person name="Shu S."/>
            <person name="Carlson J."/>
            <person name="Kinoshita T."/>
            <person name="Ohta Y."/>
            <person name="Mawaribuchi S."/>
            <person name="Jenkins J."/>
            <person name="Grimwood J."/>
            <person name="Schmutz J."/>
            <person name="Mitros T."/>
            <person name="Mozaffari S.V."/>
            <person name="Suzuki Y."/>
            <person name="Haramoto Y."/>
            <person name="Yamamoto T.S."/>
            <person name="Takagi C."/>
            <person name="Heald R."/>
            <person name="Miller K."/>
            <person name="Haudenschild C."/>
            <person name="Kitzman J."/>
            <person name="Nakayama T."/>
            <person name="Izutsu Y."/>
            <person name="Robert J."/>
            <person name="Fortriede J."/>
            <person name="Burns K."/>
            <person name="Lotay V."/>
            <person name="Karimi K."/>
            <person name="Yasuoka Y."/>
            <person name="Dichmann D.S."/>
            <person name="Flajnik M.F."/>
            <person name="Houston D.W."/>
            <person name="Shendure J."/>
            <person name="DuPasquier L."/>
            <person name="Vize P.D."/>
            <person name="Zorn A.M."/>
            <person name="Ito M."/>
            <person name="Marcotte E.M."/>
            <person name="Wallingford J.B."/>
            <person name="Ito Y."/>
            <person name="Asashima M."/>
            <person name="Ueno N."/>
            <person name="Matsuda Y."/>
            <person name="Veenstra G.J."/>
            <person name="Fujiyama A."/>
            <person name="Harland R.M."/>
            <person name="Taira M."/>
            <person name="Rokhsar D.S."/>
        </authorList>
    </citation>
    <scope>NUCLEOTIDE SEQUENCE [LARGE SCALE GENOMIC DNA]</scope>
    <source>
        <strain evidence="3">J</strain>
    </source>
</reference>
<feature type="transmembrane region" description="Helical" evidence="1">
    <location>
        <begin position="6"/>
        <end position="27"/>
    </location>
</feature>